<dbReference type="PANTHER" id="PTHR43081:SF20">
    <property type="entry name" value="TWO-COMPONENT RESPONSE REGULATOR"/>
    <property type="match status" value="1"/>
</dbReference>
<proteinExistence type="predicted"/>
<dbReference type="Pfam" id="PF00211">
    <property type="entry name" value="Guanylate_cyc"/>
    <property type="match status" value="1"/>
</dbReference>
<dbReference type="GO" id="GO:0004016">
    <property type="term" value="F:adenylate cyclase activity"/>
    <property type="evidence" value="ECO:0007669"/>
    <property type="project" value="UniProtKB-ARBA"/>
</dbReference>
<dbReference type="SMART" id="SM00044">
    <property type="entry name" value="CYCc"/>
    <property type="match status" value="1"/>
</dbReference>
<dbReference type="STRING" id="530564.Psta_0601"/>
<dbReference type="PANTHER" id="PTHR43081">
    <property type="entry name" value="ADENYLATE CYCLASE, TERMINAL-DIFFERENTIATION SPECIFIC-RELATED"/>
    <property type="match status" value="1"/>
</dbReference>
<dbReference type="eggNOG" id="COG2114">
    <property type="taxonomic scope" value="Bacteria"/>
</dbReference>
<feature type="domain" description="Guanylate cyclase" evidence="1">
    <location>
        <begin position="344"/>
        <end position="476"/>
    </location>
</feature>
<evidence type="ECO:0000313" key="3">
    <source>
        <dbReference type="Proteomes" id="UP000001887"/>
    </source>
</evidence>
<accession>D2R4E0</accession>
<dbReference type="KEGG" id="psl:Psta_0601"/>
<dbReference type="PROSITE" id="PS50125">
    <property type="entry name" value="GUANYLATE_CYCLASE_2"/>
    <property type="match status" value="1"/>
</dbReference>
<dbReference type="InterPro" id="IPR008984">
    <property type="entry name" value="SMAD_FHA_dom_sf"/>
</dbReference>
<reference evidence="2 3" key="1">
    <citation type="journal article" date="2009" name="Stand. Genomic Sci.">
        <title>Complete genome sequence of Pirellula staleyi type strain (ATCC 27377).</title>
        <authorList>
            <person name="Clum A."/>
            <person name="Tindall B.J."/>
            <person name="Sikorski J."/>
            <person name="Ivanova N."/>
            <person name="Mavrommatis K."/>
            <person name="Lucas S."/>
            <person name="Glavina del Rio T."/>
            <person name="Nolan M."/>
            <person name="Chen F."/>
            <person name="Tice H."/>
            <person name="Pitluck S."/>
            <person name="Cheng J.F."/>
            <person name="Chertkov O."/>
            <person name="Brettin T."/>
            <person name="Han C."/>
            <person name="Detter J.C."/>
            <person name="Kuske C."/>
            <person name="Bruce D."/>
            <person name="Goodwin L."/>
            <person name="Ovchinikova G."/>
            <person name="Pati A."/>
            <person name="Mikhailova N."/>
            <person name="Chen A."/>
            <person name="Palaniappan K."/>
            <person name="Land M."/>
            <person name="Hauser L."/>
            <person name="Chang Y.J."/>
            <person name="Jeffries C.D."/>
            <person name="Chain P."/>
            <person name="Rohde M."/>
            <person name="Goker M."/>
            <person name="Bristow J."/>
            <person name="Eisen J.A."/>
            <person name="Markowitz V."/>
            <person name="Hugenholtz P."/>
            <person name="Kyrpides N.C."/>
            <person name="Klenk H.P."/>
            <person name="Lapidus A."/>
        </authorList>
    </citation>
    <scope>NUCLEOTIDE SEQUENCE [LARGE SCALE GENOMIC DNA]</scope>
    <source>
        <strain evidence="3">ATCC 27377 / DSM 6068 / ICPB 4128</strain>
    </source>
</reference>
<dbReference type="GO" id="GO:0006171">
    <property type="term" value="P:cAMP biosynthetic process"/>
    <property type="evidence" value="ECO:0007669"/>
    <property type="project" value="TreeGrafter"/>
</dbReference>
<gene>
    <name evidence="2" type="ordered locus">Psta_0601</name>
</gene>
<dbReference type="CDD" id="cd00060">
    <property type="entry name" value="FHA"/>
    <property type="match status" value="1"/>
</dbReference>
<dbReference type="InterPro" id="IPR029787">
    <property type="entry name" value="Nucleotide_cyclase"/>
</dbReference>
<dbReference type="Gene3D" id="3.30.70.1230">
    <property type="entry name" value="Nucleotide cyclase"/>
    <property type="match status" value="1"/>
</dbReference>
<dbReference type="eggNOG" id="COG1716">
    <property type="taxonomic scope" value="Bacteria"/>
</dbReference>
<dbReference type="Gene3D" id="2.60.200.20">
    <property type="match status" value="1"/>
</dbReference>
<organism evidence="2 3">
    <name type="scientific">Pirellula staleyi (strain ATCC 27377 / DSM 6068 / ICPB 4128)</name>
    <name type="common">Pirella staleyi</name>
    <dbReference type="NCBI Taxonomy" id="530564"/>
    <lineage>
        <taxon>Bacteria</taxon>
        <taxon>Pseudomonadati</taxon>
        <taxon>Planctomycetota</taxon>
        <taxon>Planctomycetia</taxon>
        <taxon>Pirellulales</taxon>
        <taxon>Pirellulaceae</taxon>
        <taxon>Pirellula</taxon>
    </lineage>
</organism>
<name>D2R4E0_PIRSD</name>
<keyword evidence="3" id="KW-1185">Reference proteome</keyword>
<dbReference type="Proteomes" id="UP000001887">
    <property type="component" value="Chromosome"/>
</dbReference>
<dbReference type="OrthoDB" id="9806704at2"/>
<dbReference type="CDD" id="cd07302">
    <property type="entry name" value="CHD"/>
    <property type="match status" value="1"/>
</dbReference>
<protein>
    <submittedName>
        <fullName evidence="2">Adenylate/guanylate cyclase</fullName>
    </submittedName>
</protein>
<sequence length="600" mass="64783">MAELIAQGVLPQHRWRRKLPVGNAVLGRSSGIWSTEWDERISRRHVLIEPRGKGLVVSLLPEARNPVFYRGEKNARFELQVGEHFVIGGTTFTLVDEKVRFVAHDRDSSPVTELTFAAEELRQAPYRHADKQIEALSRLPEIVASSASDTELLVRLASLLLGGASSGDTVAIVMIDPAAPLAQPTVLHWDHRALVAGEFTPSSRLIRQAVSTKQSVLYLWGADPSASAIAATATANPASSATADGANQWAYCCPITSPACPGWAIYVCGKLEALPTSDVDYADAIRDELKFTELAAATIGGLREAQLLGRKQAMLRQFFSPPVLDALAADPTDQVLSPRETEVTVLFCDLRGFSLESERYAGRLTQLLERVSQALGVMTHHILEQGGVVGDFHGDSAMGFWGWPLSQSDAPLRAARAALMIRDSFSAAAANSSPLADFRVGIGLATGTAVAGKIGSIDQVKVTVFGPVVNLASRLEGMTKTVRVPILLDQPTADALRAATPTDMRLRRLAKVRPAGLATPLEITELLPSEAIYPQLNSTHIGAFESAVDAFAERDWNRALAHLHEVPPDDLAKDFLTVFIAQHGRVPPPGWDGVIPILEK</sequence>
<dbReference type="InterPro" id="IPR050697">
    <property type="entry name" value="Adenylyl/Guanylyl_Cyclase_3/4"/>
</dbReference>
<dbReference type="EMBL" id="CP001848">
    <property type="protein sequence ID" value="ADB15288.1"/>
    <property type="molecule type" value="Genomic_DNA"/>
</dbReference>
<dbReference type="HOGENOM" id="CLU_459960_0_0_0"/>
<dbReference type="GO" id="GO:0035556">
    <property type="term" value="P:intracellular signal transduction"/>
    <property type="evidence" value="ECO:0007669"/>
    <property type="project" value="InterPro"/>
</dbReference>
<dbReference type="AlphaFoldDB" id="D2R4E0"/>
<dbReference type="SUPFAM" id="SSF49879">
    <property type="entry name" value="SMAD/FHA domain"/>
    <property type="match status" value="1"/>
</dbReference>
<evidence type="ECO:0000313" key="2">
    <source>
        <dbReference type="EMBL" id="ADB15288.1"/>
    </source>
</evidence>
<dbReference type="InterPro" id="IPR001054">
    <property type="entry name" value="A/G_cyclase"/>
</dbReference>
<dbReference type="SUPFAM" id="SSF55073">
    <property type="entry name" value="Nucleotide cyclase"/>
    <property type="match status" value="1"/>
</dbReference>
<evidence type="ECO:0000259" key="1">
    <source>
        <dbReference type="PROSITE" id="PS50125"/>
    </source>
</evidence>